<proteinExistence type="predicted"/>
<dbReference type="RefSeq" id="WP_026812463.1">
    <property type="nucleotide sequence ID" value="NZ_BMWP01000007.1"/>
</dbReference>
<name>A0A918IRQ3_9FLAO</name>
<dbReference type="EMBL" id="BMWP01000007">
    <property type="protein sequence ID" value="GGW29453.1"/>
    <property type="molecule type" value="Genomic_DNA"/>
</dbReference>
<keyword evidence="2" id="KW-1185">Reference proteome</keyword>
<protein>
    <submittedName>
        <fullName evidence="1">Uncharacterized protein</fullName>
    </submittedName>
</protein>
<reference evidence="1" key="2">
    <citation type="submission" date="2020-09" db="EMBL/GenBank/DDBJ databases">
        <authorList>
            <person name="Sun Q."/>
            <person name="Kim S."/>
        </authorList>
    </citation>
    <scope>NUCLEOTIDE SEQUENCE</scope>
    <source>
        <strain evidence="1">KCTC 12113</strain>
    </source>
</reference>
<sequence length="89" mass="9935">MKAIAQLKNPLSSLEGETIKNVLSPIFNIQILDIDLEKGKLLFMYNSRMDLVTTEKILLEAGLPIISYSIPNRIPINHSGTDPDKTRLA</sequence>
<accession>A0A918IRQ3</accession>
<evidence type="ECO:0000313" key="2">
    <source>
        <dbReference type="Proteomes" id="UP000634668"/>
    </source>
</evidence>
<gene>
    <name evidence="1" type="ORF">GCM10007383_13350</name>
</gene>
<dbReference type="Proteomes" id="UP000634668">
    <property type="component" value="Unassembled WGS sequence"/>
</dbReference>
<organism evidence="1 2">
    <name type="scientific">Arenibacter certesii</name>
    <dbReference type="NCBI Taxonomy" id="228955"/>
    <lineage>
        <taxon>Bacteria</taxon>
        <taxon>Pseudomonadati</taxon>
        <taxon>Bacteroidota</taxon>
        <taxon>Flavobacteriia</taxon>
        <taxon>Flavobacteriales</taxon>
        <taxon>Flavobacteriaceae</taxon>
        <taxon>Arenibacter</taxon>
    </lineage>
</organism>
<comment type="caution">
    <text evidence="1">The sequence shown here is derived from an EMBL/GenBank/DDBJ whole genome shotgun (WGS) entry which is preliminary data.</text>
</comment>
<reference evidence="1" key="1">
    <citation type="journal article" date="2014" name="Int. J. Syst. Evol. Microbiol.">
        <title>Complete genome sequence of Corynebacterium casei LMG S-19264T (=DSM 44701T), isolated from a smear-ripened cheese.</title>
        <authorList>
            <consortium name="US DOE Joint Genome Institute (JGI-PGF)"/>
            <person name="Walter F."/>
            <person name="Albersmeier A."/>
            <person name="Kalinowski J."/>
            <person name="Ruckert C."/>
        </authorList>
    </citation>
    <scope>NUCLEOTIDE SEQUENCE</scope>
    <source>
        <strain evidence="1">KCTC 12113</strain>
    </source>
</reference>
<evidence type="ECO:0000313" key="1">
    <source>
        <dbReference type="EMBL" id="GGW29453.1"/>
    </source>
</evidence>
<dbReference type="AlphaFoldDB" id="A0A918IRQ3"/>